<feature type="transmembrane region" description="Helical" evidence="1">
    <location>
        <begin position="58"/>
        <end position="75"/>
    </location>
</feature>
<feature type="transmembrane region" description="Helical" evidence="1">
    <location>
        <begin position="191"/>
        <end position="215"/>
    </location>
</feature>
<keyword evidence="1" id="KW-0472">Membrane</keyword>
<dbReference type="AlphaFoldDB" id="A0A3L8GDJ1"/>
<evidence type="ECO:0000256" key="1">
    <source>
        <dbReference type="SAM" id="Phobius"/>
    </source>
</evidence>
<reference evidence="2 3" key="1">
    <citation type="submission" date="2018-06" db="EMBL/GenBank/DDBJ databases">
        <title>Mutators as drivers of adaptation in pathogenic bacteria and a risk factor for host jumps and vaccine escape.</title>
        <authorList>
            <person name="Barnes A.C."/>
            <person name="Silayeva O."/>
        </authorList>
    </citation>
    <scope>NUCLEOTIDE SEQUENCE [LARGE SCALE GENOMIC DNA]</scope>
    <source>
        <strain evidence="2 3">QMA0445</strain>
    </source>
</reference>
<feature type="transmembrane region" description="Helical" evidence="1">
    <location>
        <begin position="364"/>
        <end position="394"/>
    </location>
</feature>
<dbReference type="STRING" id="1346.BMF34_04170"/>
<gene>
    <name evidence="2" type="ORF">DIY07_04480</name>
</gene>
<name>A0A3L8GDJ1_STRIN</name>
<evidence type="ECO:0000313" key="2">
    <source>
        <dbReference type="EMBL" id="RLU57304.1"/>
    </source>
</evidence>
<proteinExistence type="predicted"/>
<evidence type="ECO:0000313" key="3">
    <source>
        <dbReference type="Proteomes" id="UP000269148"/>
    </source>
</evidence>
<protein>
    <submittedName>
        <fullName evidence="2">Uncharacterized protein</fullName>
    </submittedName>
</protein>
<organism evidence="2 3">
    <name type="scientific">Streptococcus iniae</name>
    <name type="common">Streptococcus shiloi</name>
    <dbReference type="NCBI Taxonomy" id="1346"/>
    <lineage>
        <taxon>Bacteria</taxon>
        <taxon>Bacillati</taxon>
        <taxon>Bacillota</taxon>
        <taxon>Bacilli</taxon>
        <taxon>Lactobacillales</taxon>
        <taxon>Streptococcaceae</taxon>
        <taxon>Streptococcus</taxon>
    </lineage>
</organism>
<dbReference type="RefSeq" id="WP_121792032.1">
    <property type="nucleotide sequence ID" value="NZ_QLQC01000047.1"/>
</dbReference>
<comment type="caution">
    <text evidence="2">The sequence shown here is derived from an EMBL/GenBank/DDBJ whole genome shotgun (WGS) entry which is preliminary data.</text>
</comment>
<feature type="transmembrane region" description="Helical" evidence="1">
    <location>
        <begin position="115"/>
        <end position="133"/>
    </location>
</feature>
<feature type="transmembrane region" description="Helical" evidence="1">
    <location>
        <begin position="29"/>
        <end position="46"/>
    </location>
</feature>
<feature type="transmembrane region" description="Helical" evidence="1">
    <location>
        <begin position="335"/>
        <end position="352"/>
    </location>
</feature>
<dbReference type="OrthoDB" id="10020979at2"/>
<sequence length="407" mass="47740">MIKINFTFEDICAWSIVLSCILLQYKTAIFSYGMLLLLTLTLINIFIHKKLYIDIKLIILWLGIFFQQMISLILFKLDFAIFIKNLFSILLIIIITSISHAIVDKDSFFYKYRNFAIFCTLIIIAQSFVVYVLKKPINAILLLPQSDSSNWVEQSLRPMSLFTEPQTYCSFIFPAFLLCYKKKDYFGTFTIFLGIFLSGSSLGIMMIVFLGLITFFKSSISFFKKCLIFFGGIFSTVVIFLLPIFSFIKLKILSLFMEFSLTNFQFKSTFSYTNYLRLIKGWVTFYELPLKEKIVGLGLNNLTNYMEITGTRFSWSKQWAVNHIQNAYFNSSSGIFIECGLVIGILYYYILIKKIKIENSISKNILIFIIFQGFATQIFFNSIFIFWILMYYIFSKNNFWEQEKEYL</sequence>
<keyword evidence="1" id="KW-1133">Transmembrane helix</keyword>
<dbReference type="EMBL" id="QLQD01000043">
    <property type="protein sequence ID" value="RLU57304.1"/>
    <property type="molecule type" value="Genomic_DNA"/>
</dbReference>
<accession>A0A3L8GDJ1</accession>
<feature type="transmembrane region" description="Helical" evidence="1">
    <location>
        <begin position="227"/>
        <end position="248"/>
    </location>
</feature>
<dbReference type="Proteomes" id="UP000269148">
    <property type="component" value="Unassembled WGS sequence"/>
</dbReference>
<feature type="transmembrane region" description="Helical" evidence="1">
    <location>
        <begin position="81"/>
        <end position="103"/>
    </location>
</feature>
<keyword evidence="1" id="KW-0812">Transmembrane</keyword>